<comment type="caution">
    <text evidence="1">The sequence shown here is derived from an EMBL/GenBank/DDBJ whole genome shotgun (WGS) entry which is preliminary data.</text>
</comment>
<dbReference type="AlphaFoldDB" id="A0A935N291"/>
<evidence type="ECO:0000313" key="1">
    <source>
        <dbReference type="EMBL" id="MBK7416570.1"/>
    </source>
</evidence>
<dbReference type="Pfam" id="PF00543">
    <property type="entry name" value="P-II"/>
    <property type="match status" value="1"/>
</dbReference>
<gene>
    <name evidence="1" type="ORF">IPJ38_17230</name>
</gene>
<protein>
    <submittedName>
        <fullName evidence="1">DUF3240 family protein</fullName>
    </submittedName>
</protein>
<dbReference type="InterPro" id="IPR011322">
    <property type="entry name" value="N-reg_PII-like_a/b"/>
</dbReference>
<dbReference type="EMBL" id="JADJMS010000046">
    <property type="protein sequence ID" value="MBK7416570.1"/>
    <property type="molecule type" value="Genomic_DNA"/>
</dbReference>
<accession>A0A935N291</accession>
<dbReference type="Proteomes" id="UP000739411">
    <property type="component" value="Unassembled WGS sequence"/>
</dbReference>
<reference evidence="1 2" key="1">
    <citation type="submission" date="2020-10" db="EMBL/GenBank/DDBJ databases">
        <title>Connecting structure to function with the recovery of over 1000 high-quality activated sludge metagenome-assembled genomes encoding full-length rRNA genes using long-read sequencing.</title>
        <authorList>
            <person name="Singleton C.M."/>
            <person name="Petriglieri F."/>
            <person name="Kristensen J.M."/>
            <person name="Kirkegaard R.H."/>
            <person name="Michaelsen T.Y."/>
            <person name="Andersen M.H."/>
            <person name="Karst S.M."/>
            <person name="Dueholm M.S."/>
            <person name="Nielsen P.H."/>
            <person name="Albertsen M."/>
        </authorList>
    </citation>
    <scope>NUCLEOTIDE SEQUENCE [LARGE SCALE GENOMIC DNA]</scope>
    <source>
        <strain evidence="1">EsbW_18-Q3-R4-48_BATAC.463</strain>
    </source>
</reference>
<dbReference type="Gene3D" id="3.30.70.120">
    <property type="match status" value="1"/>
</dbReference>
<sequence length="102" mass="11342">MGAQLSPRKLLTIICEASLEHAIVDDLLALDVHGYTISDVRGCGAHGRRDAEWPPSANIRIEVLCAEKTALSLLDHLQENYYANFGMVTFLSDVLVMRPEKF</sequence>
<dbReference type="SUPFAM" id="SSF54913">
    <property type="entry name" value="GlnB-like"/>
    <property type="match status" value="1"/>
</dbReference>
<evidence type="ECO:0000313" key="2">
    <source>
        <dbReference type="Proteomes" id="UP000739411"/>
    </source>
</evidence>
<dbReference type="InterPro" id="IPR002187">
    <property type="entry name" value="N-reg_PII"/>
</dbReference>
<dbReference type="InterPro" id="IPR015867">
    <property type="entry name" value="N-reg_PII/ATP_PRibTrfase_C"/>
</dbReference>
<name>A0A935N291_9RHOO</name>
<dbReference type="GO" id="GO:0030234">
    <property type="term" value="F:enzyme regulator activity"/>
    <property type="evidence" value="ECO:0007669"/>
    <property type="project" value="InterPro"/>
</dbReference>
<dbReference type="GO" id="GO:0006808">
    <property type="term" value="P:regulation of nitrogen utilization"/>
    <property type="evidence" value="ECO:0007669"/>
    <property type="project" value="InterPro"/>
</dbReference>
<organism evidence="1 2">
    <name type="scientific">Candidatus Dechloromonas phosphorivorans</name>
    <dbReference type="NCBI Taxonomy" id="2899244"/>
    <lineage>
        <taxon>Bacteria</taxon>
        <taxon>Pseudomonadati</taxon>
        <taxon>Pseudomonadota</taxon>
        <taxon>Betaproteobacteria</taxon>
        <taxon>Rhodocyclales</taxon>
        <taxon>Azonexaceae</taxon>
        <taxon>Dechloromonas</taxon>
    </lineage>
</organism>
<proteinExistence type="predicted"/>